<evidence type="ECO:0000313" key="3">
    <source>
        <dbReference type="Proteomes" id="UP000235388"/>
    </source>
</evidence>
<name>A0A2N5RVY7_9BASI</name>
<dbReference type="EMBL" id="PGCJ01001488">
    <property type="protein sequence ID" value="PLW05154.1"/>
    <property type="molecule type" value="Genomic_DNA"/>
</dbReference>
<feature type="compositionally biased region" description="Polar residues" evidence="1">
    <location>
        <begin position="59"/>
        <end position="71"/>
    </location>
</feature>
<feature type="region of interest" description="Disordered" evidence="1">
    <location>
        <begin position="25"/>
        <end position="86"/>
    </location>
</feature>
<comment type="caution">
    <text evidence="2">The sequence shown here is derived from an EMBL/GenBank/DDBJ whole genome shotgun (WGS) entry which is preliminary data.</text>
</comment>
<sequence>VMTPESLLVDPLNDTLPSAIFPDEAELPLSEQEVTPVDTEVPSAESGLPWASSHHPQMPMQSPNPGSTSCSPKVVPVSSRRRGRTEEIKSDANITSSVLLLMKASQDTMAKWMVEEKSWIKTSRQEEQAQACQLEETRQQDKDLKQAKLEIKRDQAKAEQKARNDECRDNLPEERKEQEANQKAQETSWQLFESTMLTLLGKLASK</sequence>
<accession>A0A2N5RVY7</accession>
<dbReference type="AlphaFoldDB" id="A0A2N5RVY7"/>
<dbReference type="Proteomes" id="UP000235388">
    <property type="component" value="Unassembled WGS sequence"/>
</dbReference>
<reference evidence="2 3" key="1">
    <citation type="submission" date="2017-11" db="EMBL/GenBank/DDBJ databases">
        <title>De novo assembly and phasing of dikaryotic genomes from two isolates of Puccinia coronata f. sp. avenae, the causal agent of oat crown rust.</title>
        <authorList>
            <person name="Miller M.E."/>
            <person name="Zhang Y."/>
            <person name="Omidvar V."/>
            <person name="Sperschneider J."/>
            <person name="Schwessinger B."/>
            <person name="Raley C."/>
            <person name="Palmer J.M."/>
            <person name="Garnica D."/>
            <person name="Upadhyaya N."/>
            <person name="Rathjen J."/>
            <person name="Taylor J.M."/>
            <person name="Park R.F."/>
            <person name="Dodds P.N."/>
            <person name="Hirsch C.D."/>
            <person name="Kianian S.F."/>
            <person name="Figueroa M."/>
        </authorList>
    </citation>
    <scope>NUCLEOTIDE SEQUENCE [LARGE SCALE GENOMIC DNA]</scope>
    <source>
        <strain evidence="2">12NC29</strain>
    </source>
</reference>
<feature type="region of interest" description="Disordered" evidence="1">
    <location>
        <begin position="152"/>
        <end position="187"/>
    </location>
</feature>
<protein>
    <submittedName>
        <fullName evidence="2">Uncharacterized protein</fullName>
    </submittedName>
</protein>
<evidence type="ECO:0000256" key="1">
    <source>
        <dbReference type="SAM" id="MobiDB-lite"/>
    </source>
</evidence>
<keyword evidence="3" id="KW-1185">Reference proteome</keyword>
<proteinExistence type="predicted"/>
<feature type="non-terminal residue" evidence="2">
    <location>
        <position position="1"/>
    </location>
</feature>
<gene>
    <name evidence="2" type="ORF">PCANC_26726</name>
</gene>
<evidence type="ECO:0000313" key="2">
    <source>
        <dbReference type="EMBL" id="PLW05154.1"/>
    </source>
</evidence>
<organism evidence="2 3">
    <name type="scientific">Puccinia coronata f. sp. avenae</name>
    <dbReference type="NCBI Taxonomy" id="200324"/>
    <lineage>
        <taxon>Eukaryota</taxon>
        <taxon>Fungi</taxon>
        <taxon>Dikarya</taxon>
        <taxon>Basidiomycota</taxon>
        <taxon>Pucciniomycotina</taxon>
        <taxon>Pucciniomycetes</taxon>
        <taxon>Pucciniales</taxon>
        <taxon>Pucciniaceae</taxon>
        <taxon>Puccinia</taxon>
    </lineage>
</organism>
<feature type="compositionally biased region" description="Basic and acidic residues" evidence="1">
    <location>
        <begin position="152"/>
        <end position="180"/>
    </location>
</feature>